<gene>
    <name evidence="1" type="ORF">EDB95_1022</name>
</gene>
<sequence length="59" mass="6978">MMDEEKERVEKMIQALIEKAKKDGLKYKPSRGVHNRSSLHQIIKTKEQADRFMHLLKNA</sequence>
<keyword evidence="2" id="KW-1185">Reference proteome</keyword>
<organism evidence="1 2">
    <name type="scientific">Dinghuibacter silviterrae</name>
    <dbReference type="NCBI Taxonomy" id="1539049"/>
    <lineage>
        <taxon>Bacteria</taxon>
        <taxon>Pseudomonadati</taxon>
        <taxon>Bacteroidota</taxon>
        <taxon>Chitinophagia</taxon>
        <taxon>Chitinophagales</taxon>
        <taxon>Chitinophagaceae</taxon>
        <taxon>Dinghuibacter</taxon>
    </lineage>
</organism>
<accession>A0A4R8DQE7</accession>
<protein>
    <submittedName>
        <fullName evidence="1">Uncharacterized protein</fullName>
    </submittedName>
</protein>
<reference evidence="1 2" key="1">
    <citation type="submission" date="2019-03" db="EMBL/GenBank/DDBJ databases">
        <title>Genomic Encyclopedia of Type Strains, Phase IV (KMG-IV): sequencing the most valuable type-strain genomes for metagenomic binning, comparative biology and taxonomic classification.</title>
        <authorList>
            <person name="Goeker M."/>
        </authorList>
    </citation>
    <scope>NUCLEOTIDE SEQUENCE [LARGE SCALE GENOMIC DNA]</scope>
    <source>
        <strain evidence="1 2">DSM 100059</strain>
    </source>
</reference>
<proteinExistence type="predicted"/>
<dbReference type="AlphaFoldDB" id="A0A4R8DQE7"/>
<evidence type="ECO:0000313" key="1">
    <source>
        <dbReference type="EMBL" id="TDX00006.1"/>
    </source>
</evidence>
<dbReference type="Proteomes" id="UP000294498">
    <property type="component" value="Unassembled WGS sequence"/>
</dbReference>
<name>A0A4R8DQE7_9BACT</name>
<comment type="caution">
    <text evidence="1">The sequence shown here is derived from an EMBL/GenBank/DDBJ whole genome shotgun (WGS) entry which is preliminary data.</text>
</comment>
<dbReference type="OrthoDB" id="679560at2"/>
<evidence type="ECO:0000313" key="2">
    <source>
        <dbReference type="Proteomes" id="UP000294498"/>
    </source>
</evidence>
<dbReference type="EMBL" id="SODV01000001">
    <property type="protein sequence ID" value="TDX00006.1"/>
    <property type="molecule type" value="Genomic_DNA"/>
</dbReference>
<dbReference type="RefSeq" id="WP_133991193.1">
    <property type="nucleotide sequence ID" value="NZ_SODV01000001.1"/>
</dbReference>